<organism evidence="2 3">
    <name type="scientific">Candidatus Nomurabacteria bacterium RIFCSPHIGHO2_02_FULL_42_24</name>
    <dbReference type="NCBI Taxonomy" id="1801757"/>
    <lineage>
        <taxon>Bacteria</taxon>
        <taxon>Candidatus Nomuraibacteriota</taxon>
    </lineage>
</organism>
<proteinExistence type="predicted"/>
<reference evidence="2 3" key="1">
    <citation type="journal article" date="2016" name="Nat. Commun.">
        <title>Thousands of microbial genomes shed light on interconnected biogeochemical processes in an aquifer system.</title>
        <authorList>
            <person name="Anantharaman K."/>
            <person name="Brown C.T."/>
            <person name="Hug L.A."/>
            <person name="Sharon I."/>
            <person name="Castelle C.J."/>
            <person name="Probst A.J."/>
            <person name="Thomas B.C."/>
            <person name="Singh A."/>
            <person name="Wilkins M.J."/>
            <person name="Karaoz U."/>
            <person name="Brodie E.L."/>
            <person name="Williams K.H."/>
            <person name="Hubbard S.S."/>
            <person name="Banfield J.F."/>
        </authorList>
    </citation>
    <scope>NUCLEOTIDE SEQUENCE [LARGE SCALE GENOMIC DNA]</scope>
</reference>
<feature type="region of interest" description="Disordered" evidence="1">
    <location>
        <begin position="1"/>
        <end position="21"/>
    </location>
</feature>
<name>A0A1F6WI13_9BACT</name>
<evidence type="ECO:0000313" key="3">
    <source>
        <dbReference type="Proteomes" id="UP000179880"/>
    </source>
</evidence>
<accession>A0A1F6WI13</accession>
<dbReference type="Proteomes" id="UP000179880">
    <property type="component" value="Unassembled WGS sequence"/>
</dbReference>
<dbReference type="AlphaFoldDB" id="A0A1F6WI13"/>
<feature type="compositionally biased region" description="Basic residues" evidence="1">
    <location>
        <begin position="1"/>
        <end position="11"/>
    </location>
</feature>
<gene>
    <name evidence="2" type="ORF">A3B93_00710</name>
</gene>
<protein>
    <submittedName>
        <fullName evidence="2">Uncharacterized protein</fullName>
    </submittedName>
</protein>
<dbReference type="EMBL" id="MFUH01000028">
    <property type="protein sequence ID" value="OGI81502.1"/>
    <property type="molecule type" value="Genomic_DNA"/>
</dbReference>
<evidence type="ECO:0000313" key="2">
    <source>
        <dbReference type="EMBL" id="OGI81502.1"/>
    </source>
</evidence>
<evidence type="ECO:0000256" key="1">
    <source>
        <dbReference type="SAM" id="MobiDB-lite"/>
    </source>
</evidence>
<sequence length="95" mass="11233">MKFDHKNKKSRTSGMTKKLLPARETNLIRRPDSYPLKVNLYRCGTVEELNPISTNKIFIFQSTCVYYSPPPYLVKYNLWITRILVKIPFHKTLNN</sequence>
<comment type="caution">
    <text evidence="2">The sequence shown here is derived from an EMBL/GenBank/DDBJ whole genome shotgun (WGS) entry which is preliminary data.</text>
</comment>